<feature type="region of interest" description="Disordered" evidence="1">
    <location>
        <begin position="489"/>
        <end position="516"/>
    </location>
</feature>
<name>A0ABP0F5D5_CLALP</name>
<dbReference type="PANTHER" id="PTHR14815:SF2">
    <property type="entry name" value="DDB1- AND CUL4-ASSOCIATED FACTOR 17"/>
    <property type="match status" value="1"/>
</dbReference>
<keyword evidence="4" id="KW-1185">Reference proteome</keyword>
<accession>A0ABP0F5D5</accession>
<dbReference type="InterPro" id="IPR031620">
    <property type="entry name" value="DCAF17"/>
</dbReference>
<dbReference type="PANTHER" id="PTHR14815">
    <property type="entry name" value="DDB1- AND CUL4-ASSOCIATED FACTOR 17"/>
    <property type="match status" value="1"/>
</dbReference>
<evidence type="ECO:0000256" key="1">
    <source>
        <dbReference type="SAM" id="MobiDB-lite"/>
    </source>
</evidence>
<gene>
    <name evidence="2" type="ORF">CVLEPA_LOCUS4572</name>
    <name evidence="3" type="ORF">CVLEPA_LOCUS4688</name>
</gene>
<comment type="caution">
    <text evidence="2">The sequence shown here is derived from an EMBL/GenBank/DDBJ whole genome shotgun (WGS) entry which is preliminary data.</text>
</comment>
<proteinExistence type="predicted"/>
<evidence type="ECO:0000313" key="4">
    <source>
        <dbReference type="Proteomes" id="UP001642483"/>
    </source>
</evidence>
<evidence type="ECO:0000313" key="3">
    <source>
        <dbReference type="EMBL" id="CAK8675063.1"/>
    </source>
</evidence>
<sequence length="643" mass="73152">MQNHPKYKCIHISKILRNREYGLASNAFQNRSLKLPDNSHTDLEVLRSLFCDKYAYLETIACRKIQRAKAPAFCHGRLFTENYQTWFNLFTGPSSGPLLMTSNVFAGNCCSTQHDASRSDNSIPRVKVVDVACIIPPFSSKPPSSHAWRGPRLLMLTKLGWLYQADLDTCKILNKIFIPTKEYTTSIFKATDTTFIHSDVLDHVHVGEPPHSYQYITINRESESVVIKSSRRYCQQCGSSMVAFCILSIYPLQVENHFLVSVPTQTNNPAVSADVVNDLFIVTVTRASKISFYSLKDVMNEHHHKRYFPLNEQVKVLTPCGLRKWRLACVGDESVGIPYTTRKIELKTTVTFKNAPCLFKTAAMKHSLQIGGVPYHYLVSANKTGTSWSLKHLLQDTEASTGKIQVQERWDGSHWHGVRFHGDDTGRFIRQDVSSLDMLTIQHQPNEAPEEDKSLSALDEKDRAGTSCVMCCRVVKSFTINVKPDFPSKSSDAEWQYPSNPDRPSLPPHTITSFGRPSRKPVRWFSYKASLHSSEEYESYLLVSVEYEQELNLLVLVYYRPIDMTKPGWANVEGHSELVVSLFDNYFGGLLGTFLLDEDASPSDHDSLSLTVDQDTFVYTRLRANDNRLLYKIMRLHRKYGNS</sequence>
<dbReference type="Proteomes" id="UP001642483">
    <property type="component" value="Unassembled WGS sequence"/>
</dbReference>
<protein>
    <submittedName>
        <fullName evidence="2">Uncharacterized protein</fullName>
    </submittedName>
</protein>
<dbReference type="Pfam" id="PF15802">
    <property type="entry name" value="DCAF17"/>
    <property type="match status" value="1"/>
</dbReference>
<reference evidence="2 4" key="1">
    <citation type="submission" date="2024-02" db="EMBL/GenBank/DDBJ databases">
        <authorList>
            <person name="Daric V."/>
            <person name="Darras S."/>
        </authorList>
    </citation>
    <scope>NUCLEOTIDE SEQUENCE [LARGE SCALE GENOMIC DNA]</scope>
</reference>
<dbReference type="EMBL" id="CAWYQH010000013">
    <property type="protein sequence ID" value="CAK8675063.1"/>
    <property type="molecule type" value="Genomic_DNA"/>
</dbReference>
<dbReference type="EMBL" id="CAWYQH010000013">
    <property type="protein sequence ID" value="CAK8674920.1"/>
    <property type="molecule type" value="Genomic_DNA"/>
</dbReference>
<evidence type="ECO:0000313" key="2">
    <source>
        <dbReference type="EMBL" id="CAK8674920.1"/>
    </source>
</evidence>
<organism evidence="2 4">
    <name type="scientific">Clavelina lepadiformis</name>
    <name type="common">Light-bulb sea squirt</name>
    <name type="synonym">Ascidia lepadiformis</name>
    <dbReference type="NCBI Taxonomy" id="159417"/>
    <lineage>
        <taxon>Eukaryota</taxon>
        <taxon>Metazoa</taxon>
        <taxon>Chordata</taxon>
        <taxon>Tunicata</taxon>
        <taxon>Ascidiacea</taxon>
        <taxon>Aplousobranchia</taxon>
        <taxon>Clavelinidae</taxon>
        <taxon>Clavelina</taxon>
    </lineage>
</organism>